<protein>
    <submittedName>
        <fullName evidence="2">2,4'-dihydroxyacetophenone dioxygenase family protein</fullName>
    </submittedName>
</protein>
<evidence type="ECO:0000259" key="1">
    <source>
        <dbReference type="Pfam" id="PF12973"/>
    </source>
</evidence>
<organism evidence="2 3">
    <name type="scientific">Paracoccus fistulariae</name>
    <dbReference type="NCBI Taxonomy" id="658446"/>
    <lineage>
        <taxon>Bacteria</taxon>
        <taxon>Pseudomonadati</taxon>
        <taxon>Pseudomonadota</taxon>
        <taxon>Alphaproteobacteria</taxon>
        <taxon>Rhodobacterales</taxon>
        <taxon>Paracoccaceae</taxon>
        <taxon>Paracoccus</taxon>
    </lineage>
</organism>
<keyword evidence="2" id="KW-0560">Oxidoreductase</keyword>
<reference evidence="2 3" key="1">
    <citation type="submission" date="2021-01" db="EMBL/GenBank/DDBJ databases">
        <title>Biogeographic distribution of Paracoccus.</title>
        <authorList>
            <person name="Hollensteiner J."/>
            <person name="Leineberger J."/>
            <person name="Brinkhoff T."/>
            <person name="Daniel R."/>
        </authorList>
    </citation>
    <scope>NUCLEOTIDE SEQUENCE [LARGE SCALE GENOMIC DNA]</scope>
    <source>
        <strain evidence="2 3">KCTC 22803</strain>
    </source>
</reference>
<name>A0ABY7SNX7_9RHOB</name>
<dbReference type="RefSeq" id="WP_271883421.1">
    <property type="nucleotide sequence ID" value="NZ_CP067136.1"/>
</dbReference>
<keyword evidence="3" id="KW-1185">Reference proteome</keyword>
<proteinExistence type="predicted"/>
<evidence type="ECO:0000313" key="3">
    <source>
        <dbReference type="Proteomes" id="UP001219349"/>
    </source>
</evidence>
<gene>
    <name evidence="2" type="ORF">JHX87_06875</name>
</gene>
<dbReference type="EMBL" id="CP067136">
    <property type="protein sequence ID" value="WCR08531.1"/>
    <property type="molecule type" value="Genomic_DNA"/>
</dbReference>
<keyword evidence="2" id="KW-0223">Dioxygenase</keyword>
<dbReference type="SUPFAM" id="SSF51182">
    <property type="entry name" value="RmlC-like cupins"/>
    <property type="match status" value="1"/>
</dbReference>
<dbReference type="InterPro" id="IPR011051">
    <property type="entry name" value="RmlC_Cupin_sf"/>
</dbReference>
<accession>A0ABY7SNX7</accession>
<dbReference type="Pfam" id="PF12973">
    <property type="entry name" value="Cupin_7"/>
    <property type="match status" value="1"/>
</dbReference>
<dbReference type="InterPro" id="IPR014710">
    <property type="entry name" value="RmlC-like_jellyroll"/>
</dbReference>
<sequence>MSLDLTSTQDRLLTLNIKDGEVLNTLPGVHVTPMYLDREKGIWVLYARFEPGTRLPRHYHSGVVHFFTTKGSWAYVEHPEDVQTEGSYLFEPAGSHHTFESKEGTEGFMLVEGANVNLNEDGSLMFIMDAGWIEDAVKQVAQETGQTVPRYIRPGAVNQG</sequence>
<dbReference type="Proteomes" id="UP001219349">
    <property type="component" value="Chromosome"/>
</dbReference>
<dbReference type="CDD" id="cd20302">
    <property type="entry name" value="cupin_DAD"/>
    <property type="match status" value="1"/>
</dbReference>
<dbReference type="GO" id="GO:0051213">
    <property type="term" value="F:dioxygenase activity"/>
    <property type="evidence" value="ECO:0007669"/>
    <property type="project" value="UniProtKB-KW"/>
</dbReference>
<feature type="domain" description="ChrR-like cupin" evidence="1">
    <location>
        <begin position="15"/>
        <end position="113"/>
    </location>
</feature>
<evidence type="ECO:0000313" key="2">
    <source>
        <dbReference type="EMBL" id="WCR08531.1"/>
    </source>
</evidence>
<dbReference type="Gene3D" id="2.60.120.10">
    <property type="entry name" value="Jelly Rolls"/>
    <property type="match status" value="1"/>
</dbReference>
<dbReference type="InterPro" id="IPR025979">
    <property type="entry name" value="ChrR-like_cupin_dom"/>
</dbReference>